<name>A0A433WLG1_9BACT</name>
<dbReference type="OrthoDB" id="8590912at2"/>
<reference evidence="1" key="1">
    <citation type="submission" date="2020-05" db="EMBL/GenBank/DDBJ databases">
        <title>Chitinophaga laudate sp. nov., isolated from a tropical peat swamp.</title>
        <authorList>
            <person name="Goh C.B.S."/>
            <person name="Lee M.S."/>
            <person name="Parimannan S."/>
            <person name="Pasbakhsh P."/>
            <person name="Yule C.M."/>
            <person name="Rajandas H."/>
            <person name="Loke S."/>
            <person name="Croft L."/>
            <person name="Tan J.B.L."/>
        </authorList>
    </citation>
    <scope>NUCLEOTIDE SEQUENCE</scope>
    <source>
        <strain evidence="1">Mgbs1</strain>
    </source>
</reference>
<organism evidence="1 2">
    <name type="scientific">Chitinophaga solisilvae</name>
    <dbReference type="NCBI Taxonomy" id="1233460"/>
    <lineage>
        <taxon>Bacteria</taxon>
        <taxon>Pseudomonadati</taxon>
        <taxon>Bacteroidota</taxon>
        <taxon>Chitinophagia</taxon>
        <taxon>Chitinophagales</taxon>
        <taxon>Chitinophagaceae</taxon>
        <taxon>Chitinophaga</taxon>
    </lineage>
</organism>
<evidence type="ECO:0000313" key="1">
    <source>
        <dbReference type="EMBL" id="NSL87688.1"/>
    </source>
</evidence>
<dbReference type="EMBL" id="RIAR02000001">
    <property type="protein sequence ID" value="NSL87688.1"/>
    <property type="molecule type" value="Genomic_DNA"/>
</dbReference>
<proteinExistence type="predicted"/>
<sequence>MLLLVIINSLILLSLSLLHFYWANGGKAGTKAVLPATEDGRQLLFPTVTVTRIVASGLLLSAFITSANIGWLGNALPTYLAGWGTIVVGTVFFLRAMGEFKYLGFFKTVKGTRFAIQDTRIYSPLCLFLAAGEIAIACYYSGWGLMN</sequence>
<keyword evidence="2" id="KW-1185">Reference proteome</keyword>
<dbReference type="AlphaFoldDB" id="A0A433WLG1"/>
<comment type="caution">
    <text evidence="1">The sequence shown here is derived from an EMBL/GenBank/DDBJ whole genome shotgun (WGS) entry which is preliminary data.</text>
</comment>
<accession>A0A433WLG1</accession>
<dbReference type="InterPro" id="IPR025058">
    <property type="entry name" value="DUF3995"/>
</dbReference>
<dbReference type="Pfam" id="PF13160">
    <property type="entry name" value="DUF3995"/>
    <property type="match status" value="1"/>
</dbReference>
<gene>
    <name evidence="1" type="ORF">ECE50_012645</name>
</gene>
<evidence type="ECO:0000313" key="2">
    <source>
        <dbReference type="Proteomes" id="UP000281028"/>
    </source>
</evidence>
<protein>
    <submittedName>
        <fullName evidence="1">DUF3995 domain-containing protein</fullName>
    </submittedName>
</protein>
<dbReference type="Proteomes" id="UP000281028">
    <property type="component" value="Unassembled WGS sequence"/>
</dbReference>